<evidence type="ECO:0000259" key="15">
    <source>
        <dbReference type="Pfam" id="PF08545"/>
    </source>
</evidence>
<comment type="catalytic activity">
    <reaction evidence="12">
        <text>malonyl-[ACP] + acetyl-CoA + H(+) = 3-oxobutanoyl-[ACP] + CO2 + CoA</text>
        <dbReference type="Rhea" id="RHEA:12080"/>
        <dbReference type="Rhea" id="RHEA-COMP:9623"/>
        <dbReference type="Rhea" id="RHEA-COMP:9625"/>
        <dbReference type="ChEBI" id="CHEBI:15378"/>
        <dbReference type="ChEBI" id="CHEBI:16526"/>
        <dbReference type="ChEBI" id="CHEBI:57287"/>
        <dbReference type="ChEBI" id="CHEBI:57288"/>
        <dbReference type="ChEBI" id="CHEBI:78449"/>
        <dbReference type="ChEBI" id="CHEBI:78450"/>
        <dbReference type="EC" id="2.3.1.180"/>
    </reaction>
    <physiologicalReaction direction="left-to-right" evidence="12">
        <dbReference type="Rhea" id="RHEA:12081"/>
    </physiologicalReaction>
</comment>
<dbReference type="PANTHER" id="PTHR34069:SF2">
    <property type="entry name" value="BETA-KETOACYL-[ACYL-CARRIER-PROTEIN] SYNTHASE III"/>
    <property type="match status" value="1"/>
</dbReference>
<keyword evidence="4 13" id="KW-0963">Cytoplasm</keyword>
<dbReference type="NCBIfam" id="TIGR00747">
    <property type="entry name" value="fabH"/>
    <property type="match status" value="1"/>
</dbReference>
<dbReference type="PANTHER" id="PTHR34069">
    <property type="entry name" value="3-OXOACYL-[ACYL-CARRIER-PROTEIN] SYNTHASE 3"/>
    <property type="match status" value="1"/>
</dbReference>
<dbReference type="Pfam" id="PF08541">
    <property type="entry name" value="ACP_syn_III_C"/>
    <property type="match status" value="1"/>
</dbReference>
<protein>
    <recommendedName>
        <fullName evidence="3 13">Beta-ketoacyl-[acyl-carrier-protein] synthase III</fullName>
        <shortName evidence="13">Beta-ketoacyl-ACP synthase III</shortName>
        <shortName evidence="13">KAS III</shortName>
        <ecNumber evidence="3 13">2.3.1.180</ecNumber>
    </recommendedName>
    <alternativeName>
        <fullName evidence="13">3-oxoacyl-[acyl-carrier-protein] synthase 3</fullName>
    </alternativeName>
    <alternativeName>
        <fullName evidence="13">3-oxoacyl-[acyl-carrier-protein] synthase III</fullName>
    </alternativeName>
</protein>
<evidence type="ECO:0000256" key="6">
    <source>
        <dbReference type="ARBA" id="ARBA00022679"/>
    </source>
</evidence>
<feature type="domain" description="Beta-ketoacyl-[acyl-carrier-protein] synthase III N-terminal" evidence="15">
    <location>
        <begin position="109"/>
        <end position="187"/>
    </location>
</feature>
<dbReference type="Gene3D" id="3.40.47.10">
    <property type="match status" value="1"/>
</dbReference>
<feature type="active site" evidence="13">
    <location>
        <position position="115"/>
    </location>
</feature>
<keyword evidence="5 13" id="KW-0444">Lipid biosynthesis</keyword>
<sequence length="328" mass="34752">MSTSSAIISGTGMSVPDRVVTNKDLEKIVDTSDEWITTRTGIRERRIAGEGEKVSTFCIKAARDAMDAAGVTPLEIQMIIVATVTPDQPIPATACIIQKALGCTNAAAFDMQAGCSGFIYAQSVAKQFVVSGRCKHVLVIGAELLSKFLNWEDRATCVIFADGAGAVVMSEGELPRGVLSSAMYTDGGMADFITLPAGGSAMPPSAETVEKGLHFIQMKGNETFKMAVRSIAGVCLEVLENAGLTPDDVTWFIPHQANQRIIGAVGNRLGITDERCYVNIDRFGNTSAASIPIALDEIVRAGKVKEGDILLMAAFGAGLTWAGSVVRW</sequence>
<evidence type="ECO:0000256" key="8">
    <source>
        <dbReference type="ARBA" id="ARBA00023098"/>
    </source>
</evidence>
<proteinExistence type="inferred from homology"/>
<comment type="similarity">
    <text evidence="2 13">Belongs to the thiolase-like superfamily. FabH family.</text>
</comment>
<dbReference type="InterPro" id="IPR004655">
    <property type="entry name" value="FabH"/>
</dbReference>
<keyword evidence="8 13" id="KW-0443">Lipid metabolism</keyword>
<evidence type="ECO:0000256" key="1">
    <source>
        <dbReference type="ARBA" id="ARBA00005194"/>
    </source>
</evidence>
<gene>
    <name evidence="13" type="primary">fabH</name>
    <name evidence="16" type="ORF">IFK94_00975</name>
</gene>
<keyword evidence="9 13" id="KW-0275">Fatty acid biosynthesis</keyword>
<comment type="pathway">
    <text evidence="1 13">Lipid metabolism; fatty acid biosynthesis.</text>
</comment>
<dbReference type="CDD" id="cd00830">
    <property type="entry name" value="KAS_III"/>
    <property type="match status" value="1"/>
</dbReference>
<dbReference type="Proteomes" id="UP000648239">
    <property type="component" value="Unassembled WGS sequence"/>
</dbReference>
<evidence type="ECO:0000256" key="5">
    <source>
        <dbReference type="ARBA" id="ARBA00022516"/>
    </source>
</evidence>
<name>A0A8J7CDE7_9BACT</name>
<dbReference type="AlphaFoldDB" id="A0A8J7CDE7"/>
<dbReference type="FunFam" id="3.40.47.10:FF:000004">
    <property type="entry name" value="3-oxoacyl-[acyl-carrier-protein] synthase 3"/>
    <property type="match status" value="1"/>
</dbReference>
<dbReference type="GO" id="GO:0005737">
    <property type="term" value="C:cytoplasm"/>
    <property type="evidence" value="ECO:0007669"/>
    <property type="project" value="UniProtKB-SubCell"/>
</dbReference>
<comment type="caution">
    <text evidence="16">The sequence shown here is derived from an EMBL/GenBank/DDBJ whole genome shotgun (WGS) entry which is preliminary data.</text>
</comment>
<dbReference type="HAMAP" id="MF_01815">
    <property type="entry name" value="FabH"/>
    <property type="match status" value="1"/>
</dbReference>
<dbReference type="GO" id="GO:0006633">
    <property type="term" value="P:fatty acid biosynthetic process"/>
    <property type="evidence" value="ECO:0007669"/>
    <property type="project" value="UniProtKB-UniRule"/>
</dbReference>
<accession>A0A8J7CDE7</accession>
<evidence type="ECO:0000256" key="2">
    <source>
        <dbReference type="ARBA" id="ARBA00008642"/>
    </source>
</evidence>
<dbReference type="EC" id="2.3.1.180" evidence="3 13"/>
<evidence type="ECO:0000256" key="10">
    <source>
        <dbReference type="ARBA" id="ARBA00023268"/>
    </source>
</evidence>
<evidence type="ECO:0000256" key="13">
    <source>
        <dbReference type="HAMAP-Rule" id="MF_01815"/>
    </source>
</evidence>
<comment type="subunit">
    <text evidence="13">Homodimer.</text>
</comment>
<feature type="active site" evidence="13">
    <location>
        <position position="255"/>
    </location>
</feature>
<keyword evidence="10 13" id="KW-0511">Multifunctional enzyme</keyword>
<organism evidence="16 17">
    <name type="scientific">Candidatus Polarisedimenticola svalbardensis</name>
    <dbReference type="NCBI Taxonomy" id="2886004"/>
    <lineage>
        <taxon>Bacteria</taxon>
        <taxon>Pseudomonadati</taxon>
        <taxon>Acidobacteriota</taxon>
        <taxon>Candidatus Polarisedimenticolia</taxon>
        <taxon>Candidatus Polarisedimenticolales</taxon>
        <taxon>Candidatus Polarisedimenticolaceae</taxon>
        <taxon>Candidatus Polarisedimenticola</taxon>
    </lineage>
</organism>
<feature type="active site" evidence="13">
    <location>
        <position position="285"/>
    </location>
</feature>
<keyword evidence="11 13" id="KW-0012">Acyltransferase</keyword>
<evidence type="ECO:0000313" key="17">
    <source>
        <dbReference type="Proteomes" id="UP000648239"/>
    </source>
</evidence>
<dbReference type="InterPro" id="IPR016039">
    <property type="entry name" value="Thiolase-like"/>
</dbReference>
<comment type="subcellular location">
    <subcellularLocation>
        <location evidence="13">Cytoplasm</location>
    </subcellularLocation>
</comment>
<comment type="function">
    <text evidence="13">Catalyzes the condensation reaction of fatty acid synthesis by the addition to an acyl acceptor of two carbons from malonyl-ACP. Catalyzes the first condensation reaction which initiates fatty acid synthesis and may therefore play a role in governing the total rate of fatty acid production. Possesses both acetoacetyl-ACP synthase and acetyl transacylase activities. Its substrate specificity determines the biosynthesis of branched-chain and/or straight-chain of fatty acids.</text>
</comment>
<evidence type="ECO:0000256" key="12">
    <source>
        <dbReference type="ARBA" id="ARBA00051096"/>
    </source>
</evidence>
<keyword evidence="7 13" id="KW-0276">Fatty acid metabolism</keyword>
<dbReference type="GO" id="GO:0033818">
    <property type="term" value="F:beta-ketoacyl-acyl-carrier-protein synthase III activity"/>
    <property type="evidence" value="ECO:0007669"/>
    <property type="project" value="UniProtKB-UniRule"/>
</dbReference>
<evidence type="ECO:0000313" key="16">
    <source>
        <dbReference type="EMBL" id="MBD3866674.1"/>
    </source>
</evidence>
<dbReference type="GO" id="GO:0044550">
    <property type="term" value="P:secondary metabolite biosynthetic process"/>
    <property type="evidence" value="ECO:0007669"/>
    <property type="project" value="TreeGrafter"/>
</dbReference>
<feature type="region of interest" description="ACP-binding" evidence="13">
    <location>
        <begin position="256"/>
        <end position="260"/>
    </location>
</feature>
<dbReference type="EMBL" id="JACXWD010000002">
    <property type="protein sequence ID" value="MBD3866674.1"/>
    <property type="molecule type" value="Genomic_DNA"/>
</dbReference>
<reference evidence="16 17" key="1">
    <citation type="submission" date="2020-08" db="EMBL/GenBank/DDBJ databases">
        <title>Acidobacteriota in marine sediments use diverse sulfur dissimilation pathways.</title>
        <authorList>
            <person name="Wasmund K."/>
        </authorList>
    </citation>
    <scope>NUCLEOTIDE SEQUENCE [LARGE SCALE GENOMIC DNA]</scope>
    <source>
        <strain evidence="16">MAG AM4</strain>
    </source>
</reference>
<keyword evidence="6 13" id="KW-0808">Transferase</keyword>
<evidence type="ECO:0000256" key="3">
    <source>
        <dbReference type="ARBA" id="ARBA00012333"/>
    </source>
</evidence>
<evidence type="ECO:0000256" key="4">
    <source>
        <dbReference type="ARBA" id="ARBA00022490"/>
    </source>
</evidence>
<feature type="domain" description="Beta-ketoacyl-[acyl-carrier-protein] synthase III C-terminal" evidence="14">
    <location>
        <begin position="239"/>
        <end position="328"/>
    </location>
</feature>
<evidence type="ECO:0000259" key="14">
    <source>
        <dbReference type="Pfam" id="PF08541"/>
    </source>
</evidence>
<dbReference type="InterPro" id="IPR013747">
    <property type="entry name" value="ACP_syn_III_C"/>
</dbReference>
<dbReference type="UniPathway" id="UPA00094"/>
<evidence type="ECO:0000256" key="9">
    <source>
        <dbReference type="ARBA" id="ARBA00023160"/>
    </source>
</evidence>
<evidence type="ECO:0000256" key="7">
    <source>
        <dbReference type="ARBA" id="ARBA00022832"/>
    </source>
</evidence>
<dbReference type="NCBIfam" id="NF006829">
    <property type="entry name" value="PRK09352.1"/>
    <property type="match status" value="1"/>
</dbReference>
<dbReference type="SUPFAM" id="SSF53901">
    <property type="entry name" value="Thiolase-like"/>
    <property type="match status" value="1"/>
</dbReference>
<dbReference type="GO" id="GO:0004315">
    <property type="term" value="F:3-oxoacyl-[acyl-carrier-protein] synthase activity"/>
    <property type="evidence" value="ECO:0007669"/>
    <property type="project" value="InterPro"/>
</dbReference>
<comment type="domain">
    <text evidence="13">The last Arg residue of the ACP-binding site is essential for the weak association between ACP/AcpP and FabH.</text>
</comment>
<dbReference type="Pfam" id="PF08545">
    <property type="entry name" value="ACP_syn_III"/>
    <property type="match status" value="1"/>
</dbReference>
<dbReference type="InterPro" id="IPR013751">
    <property type="entry name" value="ACP_syn_III_N"/>
</dbReference>
<evidence type="ECO:0000256" key="11">
    <source>
        <dbReference type="ARBA" id="ARBA00023315"/>
    </source>
</evidence>